<organism evidence="1 2">
    <name type="scientific">Atlantibacter hermannii NBRC 105704</name>
    <dbReference type="NCBI Taxonomy" id="1115512"/>
    <lineage>
        <taxon>Bacteria</taxon>
        <taxon>Pseudomonadati</taxon>
        <taxon>Pseudomonadota</taxon>
        <taxon>Gammaproteobacteria</taxon>
        <taxon>Enterobacterales</taxon>
        <taxon>Enterobacteriaceae</taxon>
        <taxon>Atlantibacter</taxon>
    </lineage>
</organism>
<dbReference type="Proteomes" id="UP000010297">
    <property type="component" value="Unassembled WGS sequence"/>
</dbReference>
<comment type="caution">
    <text evidence="1">The sequence shown here is derived from an EMBL/GenBank/DDBJ whole genome shotgun (WGS) entry which is preliminary data.</text>
</comment>
<gene>
    <name evidence="1" type="ORF">EH105704_16_00140</name>
</gene>
<name>H5V676_ATLHE</name>
<keyword evidence="2" id="KW-1185">Reference proteome</keyword>
<proteinExistence type="predicted"/>
<sequence>MTRMPVQVYILSGYQAFFRPFHHDDGGRLAGQMLAPLPDIYCEGNPFFKSGLPF</sequence>
<evidence type="ECO:0000313" key="2">
    <source>
        <dbReference type="Proteomes" id="UP000010297"/>
    </source>
</evidence>
<reference evidence="1 2" key="1">
    <citation type="submission" date="2012-02" db="EMBL/GenBank/DDBJ databases">
        <title>Whole genome shotgun sequence of Escherichia hermannii NBRC 105704.</title>
        <authorList>
            <person name="Yoshida I."/>
            <person name="Hosoyama A."/>
            <person name="Tsuchikane K."/>
            <person name="Katsumata H."/>
            <person name="Yamazaki S."/>
            <person name="Fujita N."/>
        </authorList>
    </citation>
    <scope>NUCLEOTIDE SEQUENCE [LARGE SCALE GENOMIC DNA]</scope>
    <source>
        <strain evidence="1 2">NBRC 105704</strain>
    </source>
</reference>
<protein>
    <submittedName>
        <fullName evidence="1">Uncharacterized protein</fullName>
    </submittedName>
</protein>
<accession>H5V676</accession>
<evidence type="ECO:0000313" key="1">
    <source>
        <dbReference type="EMBL" id="GAB53484.1"/>
    </source>
</evidence>
<dbReference type="EMBL" id="BAFF01000016">
    <property type="protein sequence ID" value="GAB53484.1"/>
    <property type="molecule type" value="Genomic_DNA"/>
</dbReference>
<dbReference type="AlphaFoldDB" id="H5V676"/>